<proteinExistence type="predicted"/>
<accession>A0A6A0AKP6</accession>
<sequence length="28" mass="2965">MAASMYGKRPSASWVGASRRLSNSCSTC</sequence>
<dbReference type="AlphaFoldDB" id="A0A6A0AKP6"/>
<protein>
    <submittedName>
        <fullName evidence="1">Uncharacterized protein</fullName>
    </submittedName>
</protein>
<feature type="non-terminal residue" evidence="1">
    <location>
        <position position="28"/>
    </location>
</feature>
<comment type="caution">
    <text evidence="1">The sequence shown here is derived from an EMBL/GenBank/DDBJ whole genome shotgun (WGS) entry which is preliminary data.</text>
</comment>
<organism evidence="1 2">
    <name type="scientific">Haematococcus lacustris</name>
    <name type="common">Green alga</name>
    <name type="synonym">Haematococcus pluvialis</name>
    <dbReference type="NCBI Taxonomy" id="44745"/>
    <lineage>
        <taxon>Eukaryota</taxon>
        <taxon>Viridiplantae</taxon>
        <taxon>Chlorophyta</taxon>
        <taxon>core chlorophytes</taxon>
        <taxon>Chlorophyceae</taxon>
        <taxon>CS clade</taxon>
        <taxon>Chlamydomonadales</taxon>
        <taxon>Haematococcaceae</taxon>
        <taxon>Haematococcus</taxon>
    </lineage>
</organism>
<evidence type="ECO:0000313" key="1">
    <source>
        <dbReference type="EMBL" id="GFH33342.1"/>
    </source>
</evidence>
<dbReference type="EMBL" id="BLLF01008359">
    <property type="protein sequence ID" value="GFH33342.1"/>
    <property type="molecule type" value="Genomic_DNA"/>
</dbReference>
<evidence type="ECO:0000313" key="2">
    <source>
        <dbReference type="Proteomes" id="UP000485058"/>
    </source>
</evidence>
<keyword evidence="2" id="KW-1185">Reference proteome</keyword>
<dbReference type="Proteomes" id="UP000485058">
    <property type="component" value="Unassembled WGS sequence"/>
</dbReference>
<name>A0A6A0AKP6_HAELA</name>
<reference evidence="1 2" key="1">
    <citation type="submission" date="2020-02" db="EMBL/GenBank/DDBJ databases">
        <title>Draft genome sequence of Haematococcus lacustris strain NIES-144.</title>
        <authorList>
            <person name="Morimoto D."/>
            <person name="Nakagawa S."/>
            <person name="Yoshida T."/>
            <person name="Sawayama S."/>
        </authorList>
    </citation>
    <scope>NUCLEOTIDE SEQUENCE [LARGE SCALE GENOMIC DNA]</scope>
    <source>
        <strain evidence="1 2">NIES-144</strain>
    </source>
</reference>
<gene>
    <name evidence="1" type="ORF">HaLaN_32699</name>
</gene>